<reference evidence="2" key="2">
    <citation type="submission" date="2021-08" db="EMBL/GenBank/DDBJ databases">
        <authorList>
            <person name="Eriksson T."/>
        </authorList>
    </citation>
    <scope>NUCLEOTIDE SEQUENCE</scope>
    <source>
        <strain evidence="2">Stoneville</strain>
        <tissue evidence="2">Whole head</tissue>
    </source>
</reference>
<keyword evidence="3" id="KW-1185">Reference proteome</keyword>
<gene>
    <name evidence="2" type="ORF">GEV33_010221</name>
</gene>
<reference evidence="2" key="1">
    <citation type="journal article" date="2020" name="J Insects Food Feed">
        <title>The yellow mealworm (Tenebrio molitor) genome: a resource for the emerging insects as food and feed industry.</title>
        <authorList>
            <person name="Eriksson T."/>
            <person name="Andere A."/>
            <person name="Kelstrup H."/>
            <person name="Emery V."/>
            <person name="Picard C."/>
        </authorList>
    </citation>
    <scope>NUCLEOTIDE SEQUENCE</scope>
    <source>
        <strain evidence="2">Stoneville</strain>
        <tissue evidence="2">Whole head</tissue>
    </source>
</reference>
<evidence type="ECO:0000313" key="3">
    <source>
        <dbReference type="Proteomes" id="UP000719412"/>
    </source>
</evidence>
<protein>
    <submittedName>
        <fullName evidence="2">Uncharacterized protein</fullName>
    </submittedName>
</protein>
<organism evidence="2 3">
    <name type="scientific">Tenebrio molitor</name>
    <name type="common">Yellow mealworm beetle</name>
    <dbReference type="NCBI Taxonomy" id="7067"/>
    <lineage>
        <taxon>Eukaryota</taxon>
        <taxon>Metazoa</taxon>
        <taxon>Ecdysozoa</taxon>
        <taxon>Arthropoda</taxon>
        <taxon>Hexapoda</taxon>
        <taxon>Insecta</taxon>
        <taxon>Pterygota</taxon>
        <taxon>Neoptera</taxon>
        <taxon>Endopterygota</taxon>
        <taxon>Coleoptera</taxon>
        <taxon>Polyphaga</taxon>
        <taxon>Cucujiformia</taxon>
        <taxon>Tenebrionidae</taxon>
        <taxon>Tenebrio</taxon>
    </lineage>
</organism>
<accession>A0A8J6L930</accession>
<keyword evidence="1" id="KW-0472">Membrane</keyword>
<keyword evidence="1" id="KW-0812">Transmembrane</keyword>
<evidence type="ECO:0000256" key="1">
    <source>
        <dbReference type="SAM" id="Phobius"/>
    </source>
</evidence>
<dbReference type="AlphaFoldDB" id="A0A8J6L930"/>
<keyword evidence="1" id="KW-1133">Transmembrane helix</keyword>
<name>A0A8J6L930_TENMO</name>
<evidence type="ECO:0000313" key="2">
    <source>
        <dbReference type="EMBL" id="KAH0812570.1"/>
    </source>
</evidence>
<sequence length="157" mass="17351">MWLNKLAKNEYCNAPFIIFFTTHSSCALAIGLIKVWIMDEERQKTSTFSSLLYCHPEDLVTAEIEAAEIRTVKEIITIEIVINQAAVQEEIGHLVVGDKIRPIGATNPGEDKVHGVKVVGAVRVVRTSGNTVAEVRDMEIIRIGIITDSIPRIGVLK</sequence>
<dbReference type="EMBL" id="JABDTM020025941">
    <property type="protein sequence ID" value="KAH0812570.1"/>
    <property type="molecule type" value="Genomic_DNA"/>
</dbReference>
<comment type="caution">
    <text evidence="2">The sequence shown here is derived from an EMBL/GenBank/DDBJ whole genome shotgun (WGS) entry which is preliminary data.</text>
</comment>
<feature type="transmembrane region" description="Helical" evidence="1">
    <location>
        <begin position="16"/>
        <end position="37"/>
    </location>
</feature>
<dbReference type="Proteomes" id="UP000719412">
    <property type="component" value="Unassembled WGS sequence"/>
</dbReference>
<proteinExistence type="predicted"/>